<dbReference type="Proteomes" id="UP001621512">
    <property type="component" value="Chromosome"/>
</dbReference>
<feature type="region of interest" description="Disordered" evidence="1">
    <location>
        <begin position="47"/>
        <end position="72"/>
    </location>
</feature>
<dbReference type="RefSeq" id="WP_405509161.1">
    <property type="nucleotide sequence ID" value="NZ_CP108341.1"/>
</dbReference>
<organism evidence="2 3">
    <name type="scientific">Streptomyces purpurascens</name>
    <dbReference type="NCBI Taxonomy" id="1924"/>
    <lineage>
        <taxon>Bacteria</taxon>
        <taxon>Bacillati</taxon>
        <taxon>Actinomycetota</taxon>
        <taxon>Actinomycetes</taxon>
        <taxon>Kitasatosporales</taxon>
        <taxon>Streptomycetaceae</taxon>
        <taxon>Streptomyces</taxon>
    </lineage>
</organism>
<dbReference type="Gene3D" id="2.130.10.10">
    <property type="entry name" value="YVTN repeat-like/Quinoprotein amine dehydrogenase"/>
    <property type="match status" value="1"/>
</dbReference>
<accession>A0ABZ1MYF6</accession>
<protein>
    <submittedName>
        <fullName evidence="2">Lactonase family protein</fullName>
    </submittedName>
</protein>
<dbReference type="Pfam" id="PF10282">
    <property type="entry name" value="Lactonase"/>
    <property type="match status" value="1"/>
</dbReference>
<proteinExistence type="predicted"/>
<dbReference type="EMBL" id="CP108341">
    <property type="protein sequence ID" value="WTW32196.1"/>
    <property type="molecule type" value="Genomic_DNA"/>
</dbReference>
<keyword evidence="3" id="KW-1185">Reference proteome</keyword>
<dbReference type="InterPro" id="IPR019405">
    <property type="entry name" value="Lactonase_7-beta_prop"/>
</dbReference>
<reference evidence="2 3" key="1">
    <citation type="submission" date="2022-10" db="EMBL/GenBank/DDBJ databases">
        <title>The complete genomes of actinobacterial strains from the NBC collection.</title>
        <authorList>
            <person name="Joergensen T.S."/>
            <person name="Alvarez Arevalo M."/>
            <person name="Sterndorff E.B."/>
            <person name="Faurdal D."/>
            <person name="Vuksanovic O."/>
            <person name="Mourched A.-S."/>
            <person name="Charusanti P."/>
            <person name="Shaw S."/>
            <person name="Blin K."/>
            <person name="Weber T."/>
        </authorList>
    </citation>
    <scope>NUCLEOTIDE SEQUENCE [LARGE SCALE GENOMIC DNA]</scope>
    <source>
        <strain evidence="2 3">NBC_00017</strain>
    </source>
</reference>
<dbReference type="InterPro" id="IPR015943">
    <property type="entry name" value="WD40/YVTN_repeat-like_dom_sf"/>
</dbReference>
<name>A0ABZ1MYF6_STREF</name>
<evidence type="ECO:0000313" key="3">
    <source>
        <dbReference type="Proteomes" id="UP001621512"/>
    </source>
</evidence>
<feature type="compositionally biased region" description="Polar residues" evidence="1">
    <location>
        <begin position="54"/>
        <end position="63"/>
    </location>
</feature>
<evidence type="ECO:0000313" key="2">
    <source>
        <dbReference type="EMBL" id="WTW32196.1"/>
    </source>
</evidence>
<sequence>MGVFTIERHGALKPVGWVSTQDIRPRFFGLESSGQRLFAAKEATDIIEAPHSAGPQTAPSRSRTTGRHRRKQ</sequence>
<evidence type="ECO:0000256" key="1">
    <source>
        <dbReference type="SAM" id="MobiDB-lite"/>
    </source>
</evidence>
<gene>
    <name evidence="2" type="ORF">OHU35_02425</name>
</gene>